<comment type="caution">
    <text evidence="2">The sequence shown here is derived from an EMBL/GenBank/DDBJ whole genome shotgun (WGS) entry which is preliminary data.</text>
</comment>
<evidence type="ECO:0000313" key="2">
    <source>
        <dbReference type="EMBL" id="TGO76871.1"/>
    </source>
</evidence>
<name>A0A4Z1JSU4_9HELO</name>
<organism evidence="2 3">
    <name type="scientific">Botrytis elliptica</name>
    <dbReference type="NCBI Taxonomy" id="278938"/>
    <lineage>
        <taxon>Eukaryota</taxon>
        <taxon>Fungi</taxon>
        <taxon>Dikarya</taxon>
        <taxon>Ascomycota</taxon>
        <taxon>Pezizomycotina</taxon>
        <taxon>Leotiomycetes</taxon>
        <taxon>Helotiales</taxon>
        <taxon>Sclerotiniaceae</taxon>
        <taxon>Botrytis</taxon>
    </lineage>
</organism>
<evidence type="ECO:0000313" key="3">
    <source>
        <dbReference type="Proteomes" id="UP000297229"/>
    </source>
</evidence>
<feature type="compositionally biased region" description="Polar residues" evidence="1">
    <location>
        <begin position="309"/>
        <end position="319"/>
    </location>
</feature>
<proteinExistence type="predicted"/>
<reference evidence="2 3" key="1">
    <citation type="submission" date="2017-12" db="EMBL/GenBank/DDBJ databases">
        <title>Comparative genomics of Botrytis spp.</title>
        <authorList>
            <person name="Valero-Jimenez C.A."/>
            <person name="Tapia P."/>
            <person name="Veloso J."/>
            <person name="Silva-Moreno E."/>
            <person name="Staats M."/>
            <person name="Valdes J.H."/>
            <person name="Van Kan J.A.L."/>
        </authorList>
    </citation>
    <scope>NUCLEOTIDE SEQUENCE [LARGE SCALE GENOMIC DNA]</scope>
    <source>
        <strain evidence="2 3">Be9601</strain>
    </source>
</reference>
<keyword evidence="3" id="KW-1185">Reference proteome</keyword>
<dbReference type="Proteomes" id="UP000297229">
    <property type="component" value="Unassembled WGS sequence"/>
</dbReference>
<dbReference type="AlphaFoldDB" id="A0A4Z1JSU4"/>
<accession>A0A4Z1JSU4</accession>
<dbReference type="EMBL" id="PQXM01000132">
    <property type="protein sequence ID" value="TGO76871.1"/>
    <property type="molecule type" value="Genomic_DNA"/>
</dbReference>
<sequence length="342" mass="37656">MITLDVAAASAALEAKVIADLRDEIAKAMASANGDINAQSEQFSNLFNARWPAENPDEFLQQFVKFSFGKAPSNISQDKGKGKADDEAVASPAPAINEYVTPRAVLQTANDTIKVEDGDVIAPTPPNPSPSAISAIDRRPIPGLYLPAMSAQQPSQPIFAISRLATYCRQIDTRNVPSYGRILKQHNAFPHCGGRGITKPIGEQKSVNYIIDMHPEMQLQFCFLQLKRVDAPKACILWPQPYGGVDTSNVDACTEFAKVEQFLDWLQDQILPAHLNIRDAYIKFTNDRAHLDGANTANNVAMRDMGARQNASAGSSRAMNSEKRSRDDRSEGFYPDRKKRSY</sequence>
<feature type="region of interest" description="Disordered" evidence="1">
    <location>
        <begin position="308"/>
        <end position="342"/>
    </location>
</feature>
<evidence type="ECO:0000256" key="1">
    <source>
        <dbReference type="SAM" id="MobiDB-lite"/>
    </source>
</evidence>
<feature type="compositionally biased region" description="Basic and acidic residues" evidence="1">
    <location>
        <begin position="320"/>
        <end position="336"/>
    </location>
</feature>
<gene>
    <name evidence="2" type="ORF">BELL_0133g00150</name>
</gene>
<protein>
    <submittedName>
        <fullName evidence="2">Uncharacterized protein</fullName>
    </submittedName>
</protein>